<dbReference type="EMBL" id="CP022355">
    <property type="protein sequence ID" value="ASK78336.1"/>
    <property type="molecule type" value="Genomic_DNA"/>
</dbReference>
<feature type="domain" description="FAD/NAD(P)-binding" evidence="6">
    <location>
        <begin position="147"/>
        <end position="453"/>
    </location>
</feature>
<dbReference type="InterPro" id="IPR036188">
    <property type="entry name" value="FAD/NAD-bd_sf"/>
</dbReference>
<dbReference type="Pfam" id="PF14691">
    <property type="entry name" value="Fer4_20"/>
    <property type="match status" value="1"/>
</dbReference>
<keyword evidence="5" id="KW-0411">Iron-sulfur</keyword>
<keyword evidence="3" id="KW-0560">Oxidoreductase</keyword>
<dbReference type="FunFam" id="1.10.1060.10:FF:000004">
    <property type="entry name" value="Glutamate synthase, small subunit"/>
    <property type="match status" value="1"/>
</dbReference>
<evidence type="ECO:0000256" key="1">
    <source>
        <dbReference type="ARBA" id="ARBA00022485"/>
    </source>
</evidence>
<dbReference type="Gene3D" id="1.10.1060.10">
    <property type="entry name" value="Alpha-helical ferredoxin"/>
    <property type="match status" value="1"/>
</dbReference>
<dbReference type="RefSeq" id="WP_089073244.1">
    <property type="nucleotide sequence ID" value="NZ_CBCSAM010000001.1"/>
</dbReference>
<dbReference type="Gene3D" id="3.50.50.60">
    <property type="entry name" value="FAD/NAD(P)-binding domain"/>
    <property type="match status" value="2"/>
</dbReference>
<dbReference type="GO" id="GO:0051539">
    <property type="term" value="F:4 iron, 4 sulfur cluster binding"/>
    <property type="evidence" value="ECO:0007669"/>
    <property type="project" value="UniProtKB-KW"/>
</dbReference>
<dbReference type="SUPFAM" id="SSF46548">
    <property type="entry name" value="alpha-helical ferredoxin"/>
    <property type="match status" value="1"/>
</dbReference>
<gene>
    <name evidence="8" type="ORF">CF386_04585</name>
</gene>
<evidence type="ECO:0000256" key="2">
    <source>
        <dbReference type="ARBA" id="ARBA00022723"/>
    </source>
</evidence>
<organism evidence="8 9">
    <name type="scientific">Paraphotobacterium marinum</name>
    <dbReference type="NCBI Taxonomy" id="1755811"/>
    <lineage>
        <taxon>Bacteria</taxon>
        <taxon>Pseudomonadati</taxon>
        <taxon>Pseudomonadota</taxon>
        <taxon>Gammaproteobacteria</taxon>
        <taxon>Vibrionales</taxon>
        <taxon>Vibrionaceae</taxon>
        <taxon>Paraphotobacterium</taxon>
    </lineage>
</organism>
<dbReference type="AlphaFoldDB" id="A0A220VDN5"/>
<accession>A0A220VDN5</accession>
<dbReference type="InterPro" id="IPR023753">
    <property type="entry name" value="FAD/NAD-binding_dom"/>
</dbReference>
<name>A0A220VDN5_9GAMM</name>
<dbReference type="SUPFAM" id="SSF51971">
    <property type="entry name" value="Nucleotide-binding domain"/>
    <property type="match status" value="1"/>
</dbReference>
<protein>
    <submittedName>
        <fullName evidence="8">Glutamate synthase small subunit</fullName>
    </submittedName>
</protein>
<evidence type="ECO:0000256" key="3">
    <source>
        <dbReference type="ARBA" id="ARBA00023002"/>
    </source>
</evidence>
<dbReference type="InterPro" id="IPR006006">
    <property type="entry name" value="GltD-like"/>
</dbReference>
<dbReference type="GO" id="GO:0016491">
    <property type="term" value="F:oxidoreductase activity"/>
    <property type="evidence" value="ECO:0007669"/>
    <property type="project" value="UniProtKB-KW"/>
</dbReference>
<dbReference type="PRINTS" id="PR00419">
    <property type="entry name" value="ADXRDTASE"/>
</dbReference>
<keyword evidence="4" id="KW-0408">Iron</keyword>
<proteinExistence type="predicted"/>
<keyword evidence="2" id="KW-0479">Metal-binding</keyword>
<keyword evidence="9" id="KW-1185">Reference proteome</keyword>
<sequence length="467" mass="52644">MDQNIYQFIDVKRIEPTKKNINKRKKQFVEIYEDVSDKQAKSQADRCLDCGNPYCQWKCPVHNYIPQWLKLANEGRIIEAAELAHQTNSLPEVCGRVCPQDRLCESVCTLNDDFGAVTIGTIEKYIVDTAFKLGWKPDLSKVNKMGKKVAVVGAGPAGLSCADILSRNGVDVHVFDRYPEIGGLLTFGIPAFKLDKNIIKNRRTIFEEMGVNFHLNTEIGKDLQFSQLLDEYDAIFLSVGTYKSLIPQFHDPKLQNVTNALPFLVTQGYKNIGLEKQDYDLSQIKNKNVIVLGGGDTAMDCVRTSIRLGANSVKCIYRKDRETMPGSKQEVQNAIEEGVDFKFNLQPIEFLSDGETAHGVQFHKTYYDEIKKEFITKTDEIIELHADVIIVAFGFRPHNLEWLINHNIELENNGTIKVSKQHLRESQTTNSKVFAGGDMVRGSDLVVTAISDGRLSGKNIIKYLKSN</sequence>
<dbReference type="InterPro" id="IPR009051">
    <property type="entry name" value="Helical_ferredxn"/>
</dbReference>
<feature type="domain" description="Dihydroprymidine dehydrogenase" evidence="7">
    <location>
        <begin position="24"/>
        <end position="133"/>
    </location>
</feature>
<evidence type="ECO:0000313" key="9">
    <source>
        <dbReference type="Proteomes" id="UP000242175"/>
    </source>
</evidence>
<dbReference type="GO" id="GO:0046872">
    <property type="term" value="F:metal ion binding"/>
    <property type="evidence" value="ECO:0007669"/>
    <property type="project" value="UniProtKB-KW"/>
</dbReference>
<dbReference type="PANTHER" id="PTHR42783:SF3">
    <property type="entry name" value="GLUTAMATE SYNTHASE [NADPH] SMALL CHAIN-RELATED"/>
    <property type="match status" value="1"/>
</dbReference>
<reference evidence="8 9" key="1">
    <citation type="journal article" date="2016" name="Int. J. Syst. Evol. Microbiol.">
        <title>Paraphotobacterium marinum gen. nov., sp. nov., a member of the family Vibrionaceae, isolated from surface seawater.</title>
        <authorList>
            <person name="Huang Z."/>
            <person name="Dong C."/>
            <person name="Shao Z."/>
        </authorList>
    </citation>
    <scope>NUCLEOTIDE SEQUENCE [LARGE SCALE GENOMIC DNA]</scope>
    <source>
        <strain evidence="8 9">NSCS20N07D</strain>
    </source>
</reference>
<dbReference type="NCBIfam" id="TIGR01318">
    <property type="entry name" value="gltD_gamma_fam"/>
    <property type="match status" value="1"/>
</dbReference>
<dbReference type="KEGG" id="pmai:CF386_04585"/>
<dbReference type="Proteomes" id="UP000242175">
    <property type="component" value="Chromosome large"/>
</dbReference>
<evidence type="ECO:0000256" key="4">
    <source>
        <dbReference type="ARBA" id="ARBA00023004"/>
    </source>
</evidence>
<keyword evidence="1" id="KW-0004">4Fe-4S</keyword>
<evidence type="ECO:0000256" key="5">
    <source>
        <dbReference type="ARBA" id="ARBA00023014"/>
    </source>
</evidence>
<evidence type="ECO:0000259" key="7">
    <source>
        <dbReference type="Pfam" id="PF14691"/>
    </source>
</evidence>
<evidence type="ECO:0000259" key="6">
    <source>
        <dbReference type="Pfam" id="PF07992"/>
    </source>
</evidence>
<dbReference type="InterPro" id="IPR028261">
    <property type="entry name" value="DPD_II"/>
</dbReference>
<dbReference type="Pfam" id="PF07992">
    <property type="entry name" value="Pyr_redox_2"/>
    <property type="match status" value="1"/>
</dbReference>
<dbReference type="PANTHER" id="PTHR42783">
    <property type="entry name" value="GLUTAMATE SYNTHASE [NADPH] SMALL CHAIN"/>
    <property type="match status" value="1"/>
</dbReference>
<dbReference type="OrthoDB" id="9803192at2"/>
<evidence type="ECO:0000313" key="8">
    <source>
        <dbReference type="EMBL" id="ASK78336.1"/>
    </source>
</evidence>